<proteinExistence type="predicted"/>
<accession>A0A9D2NCG1</accession>
<dbReference type="GO" id="GO:0016301">
    <property type="term" value="F:kinase activity"/>
    <property type="evidence" value="ECO:0007669"/>
    <property type="project" value="UniProtKB-KW"/>
</dbReference>
<name>A0A9D2NCG1_9FIRM</name>
<keyword evidence="1" id="KW-0418">Kinase</keyword>
<evidence type="ECO:0000313" key="1">
    <source>
        <dbReference type="EMBL" id="HJC16008.1"/>
    </source>
</evidence>
<dbReference type="EMBL" id="DWWU01000038">
    <property type="protein sequence ID" value="HJC16008.1"/>
    <property type="molecule type" value="Genomic_DNA"/>
</dbReference>
<reference evidence="1" key="1">
    <citation type="journal article" date="2021" name="PeerJ">
        <title>Extensive microbial diversity within the chicken gut microbiome revealed by metagenomics and culture.</title>
        <authorList>
            <person name="Gilroy R."/>
            <person name="Ravi A."/>
            <person name="Getino M."/>
            <person name="Pursley I."/>
            <person name="Horton D.L."/>
            <person name="Alikhan N.F."/>
            <person name="Baker D."/>
            <person name="Gharbi K."/>
            <person name="Hall N."/>
            <person name="Watson M."/>
            <person name="Adriaenssens E.M."/>
            <person name="Foster-Nyarko E."/>
            <person name="Jarju S."/>
            <person name="Secka A."/>
            <person name="Antonio M."/>
            <person name="Oren A."/>
            <person name="Chaudhuri R.R."/>
            <person name="La Ragione R."/>
            <person name="Hildebrand F."/>
            <person name="Pallen M.J."/>
        </authorList>
    </citation>
    <scope>NUCLEOTIDE SEQUENCE</scope>
    <source>
        <strain evidence="1">CHK185-5351</strain>
    </source>
</reference>
<comment type="caution">
    <text evidence="1">The sequence shown here is derived from an EMBL/GenBank/DDBJ whole genome shotgun (WGS) entry which is preliminary data.</text>
</comment>
<protein>
    <submittedName>
        <fullName evidence="1">Cytidylate kinase-like family protein</fullName>
    </submittedName>
</protein>
<dbReference type="Pfam" id="PF13189">
    <property type="entry name" value="Cytidylate_kin2"/>
    <property type="match status" value="1"/>
</dbReference>
<evidence type="ECO:0000313" key="2">
    <source>
        <dbReference type="Proteomes" id="UP000823849"/>
    </source>
</evidence>
<dbReference type="SUPFAM" id="SSF52540">
    <property type="entry name" value="P-loop containing nucleoside triphosphate hydrolases"/>
    <property type="match status" value="1"/>
</dbReference>
<reference evidence="1" key="2">
    <citation type="submission" date="2021-04" db="EMBL/GenBank/DDBJ databases">
        <authorList>
            <person name="Gilroy R."/>
        </authorList>
    </citation>
    <scope>NUCLEOTIDE SEQUENCE</scope>
    <source>
        <strain evidence="1">CHK185-5351</strain>
    </source>
</reference>
<gene>
    <name evidence="1" type="ORF">H9705_09355</name>
</gene>
<dbReference type="Proteomes" id="UP000823849">
    <property type="component" value="Unassembled WGS sequence"/>
</dbReference>
<dbReference type="Gene3D" id="3.40.50.300">
    <property type="entry name" value="P-loop containing nucleotide triphosphate hydrolases"/>
    <property type="match status" value="1"/>
</dbReference>
<keyword evidence="1" id="KW-0808">Transferase</keyword>
<organism evidence="1 2">
    <name type="scientific">Candidatus Fusicatenibacter intestinigallinarum</name>
    <dbReference type="NCBI Taxonomy" id="2838598"/>
    <lineage>
        <taxon>Bacteria</taxon>
        <taxon>Bacillati</taxon>
        <taxon>Bacillota</taxon>
        <taxon>Clostridia</taxon>
        <taxon>Lachnospirales</taxon>
        <taxon>Lachnospiraceae</taxon>
        <taxon>Fusicatenibacter</taxon>
    </lineage>
</organism>
<sequence>MIMGVITIGRQYGSDGRKIAQELANRLGFQFYDKELIRLAAAESNIPYDELVKADEKRARIWAYPAENEIPTDDRWYYSVNDILYDTEKKIITEKAEKEDCVIVGRCANYILRGRSDCLSVFVYAPMDFRIRTVMEREYLSEKEARARIRKMDKQRRYHYNYFTDRNWENMDEYDFCIDSSKCSIEKCAKVLEGVYHSLRAY</sequence>
<dbReference type="InterPro" id="IPR027417">
    <property type="entry name" value="P-loop_NTPase"/>
</dbReference>
<dbReference type="AlphaFoldDB" id="A0A9D2NCG1"/>